<organism evidence="2 3">
    <name type="scientific">Aquipluma nitroreducens</name>
    <dbReference type="NCBI Taxonomy" id="2010828"/>
    <lineage>
        <taxon>Bacteria</taxon>
        <taxon>Pseudomonadati</taxon>
        <taxon>Bacteroidota</taxon>
        <taxon>Bacteroidia</taxon>
        <taxon>Marinilabiliales</taxon>
        <taxon>Prolixibacteraceae</taxon>
        <taxon>Aquipluma</taxon>
    </lineage>
</organism>
<sequence length="73" mass="8450">MIFVFSHSAFFNRDSSQLFLFFIPEVRNRRNKRQSSYFIIVISILSLYSVSIIVVNKANLLPIARRLKANGKG</sequence>
<keyword evidence="3" id="KW-1185">Reference proteome</keyword>
<protein>
    <submittedName>
        <fullName evidence="2">Uncharacterized protein</fullName>
    </submittedName>
</protein>
<proteinExistence type="predicted"/>
<reference evidence="2" key="1">
    <citation type="journal article" date="2020" name="Int. J. Syst. Evol. Microbiol.">
        <title>Aquipluma nitroreducens gen. nov. sp. nov., a novel facultatively anaerobic bacterium isolated from a freshwater lake.</title>
        <authorList>
            <person name="Watanabe M."/>
            <person name="Kojima H."/>
            <person name="Fukui M."/>
        </authorList>
    </citation>
    <scope>NUCLEOTIDE SEQUENCE</scope>
    <source>
        <strain evidence="2">MeG22</strain>
    </source>
</reference>
<dbReference type="Proteomes" id="UP001193389">
    <property type="component" value="Chromosome"/>
</dbReference>
<dbReference type="KEGG" id="anf:AQPE_0617"/>
<evidence type="ECO:0000313" key="3">
    <source>
        <dbReference type="Proteomes" id="UP001193389"/>
    </source>
</evidence>
<keyword evidence="1" id="KW-1133">Transmembrane helix</keyword>
<gene>
    <name evidence="2" type="ORF">AQPE_0617</name>
</gene>
<keyword evidence="1" id="KW-0472">Membrane</keyword>
<keyword evidence="1" id="KW-0812">Transmembrane</keyword>
<accession>A0A5K7S4I9</accession>
<dbReference type="AlphaFoldDB" id="A0A5K7S4I9"/>
<name>A0A5K7S4I9_9BACT</name>
<feature type="transmembrane region" description="Helical" evidence="1">
    <location>
        <begin position="37"/>
        <end position="55"/>
    </location>
</feature>
<evidence type="ECO:0000256" key="1">
    <source>
        <dbReference type="SAM" id="Phobius"/>
    </source>
</evidence>
<evidence type="ECO:0000313" key="2">
    <source>
        <dbReference type="EMBL" id="BBE16478.1"/>
    </source>
</evidence>
<dbReference type="EMBL" id="AP018694">
    <property type="protein sequence ID" value="BBE16478.1"/>
    <property type="molecule type" value="Genomic_DNA"/>
</dbReference>